<feature type="domain" description="O-antigen ligase-related" evidence="6">
    <location>
        <begin position="210"/>
        <end position="378"/>
    </location>
</feature>
<evidence type="ECO:0000256" key="4">
    <source>
        <dbReference type="ARBA" id="ARBA00023136"/>
    </source>
</evidence>
<feature type="transmembrane region" description="Helical" evidence="5">
    <location>
        <begin position="402"/>
        <end position="420"/>
    </location>
</feature>
<evidence type="ECO:0000259" key="6">
    <source>
        <dbReference type="Pfam" id="PF04932"/>
    </source>
</evidence>
<feature type="transmembrane region" description="Helical" evidence="5">
    <location>
        <begin position="12"/>
        <end position="31"/>
    </location>
</feature>
<dbReference type="GO" id="GO:0016874">
    <property type="term" value="F:ligase activity"/>
    <property type="evidence" value="ECO:0007669"/>
    <property type="project" value="UniProtKB-KW"/>
</dbReference>
<accession>A0A4S4FYC9</accession>
<gene>
    <name evidence="7" type="ORF">E5986_11460</name>
</gene>
<name>A0A4S4FYC9_9ACTN</name>
<feature type="transmembrane region" description="Helical" evidence="5">
    <location>
        <begin position="426"/>
        <end position="445"/>
    </location>
</feature>
<keyword evidence="7" id="KW-0436">Ligase</keyword>
<feature type="transmembrane region" description="Helical" evidence="5">
    <location>
        <begin position="263"/>
        <end position="282"/>
    </location>
</feature>
<proteinExistence type="predicted"/>
<dbReference type="EMBL" id="SSTJ01000025">
    <property type="protein sequence ID" value="THG34756.1"/>
    <property type="molecule type" value="Genomic_DNA"/>
</dbReference>
<dbReference type="InterPro" id="IPR007016">
    <property type="entry name" value="O-antigen_ligase-rel_domated"/>
</dbReference>
<feature type="transmembrane region" description="Helical" evidence="5">
    <location>
        <begin position="95"/>
        <end position="112"/>
    </location>
</feature>
<feature type="transmembrane region" description="Helical" evidence="5">
    <location>
        <begin position="124"/>
        <end position="145"/>
    </location>
</feature>
<evidence type="ECO:0000256" key="1">
    <source>
        <dbReference type="ARBA" id="ARBA00004141"/>
    </source>
</evidence>
<dbReference type="Proteomes" id="UP000308978">
    <property type="component" value="Unassembled WGS sequence"/>
</dbReference>
<dbReference type="InterPro" id="IPR051533">
    <property type="entry name" value="WaaL-like"/>
</dbReference>
<comment type="caution">
    <text evidence="7">The sequence shown here is derived from an EMBL/GenBank/DDBJ whole genome shotgun (WGS) entry which is preliminary data.</text>
</comment>
<organism evidence="7 8">
    <name type="scientific">Adlercreutzia caecimuris</name>
    <dbReference type="NCBI Taxonomy" id="671266"/>
    <lineage>
        <taxon>Bacteria</taxon>
        <taxon>Bacillati</taxon>
        <taxon>Actinomycetota</taxon>
        <taxon>Coriobacteriia</taxon>
        <taxon>Eggerthellales</taxon>
        <taxon>Eggerthellaceae</taxon>
        <taxon>Adlercreutzia</taxon>
    </lineage>
</organism>
<feature type="transmembrane region" description="Helical" evidence="5">
    <location>
        <begin position="371"/>
        <end position="390"/>
    </location>
</feature>
<evidence type="ECO:0000256" key="3">
    <source>
        <dbReference type="ARBA" id="ARBA00022989"/>
    </source>
</evidence>
<evidence type="ECO:0000256" key="2">
    <source>
        <dbReference type="ARBA" id="ARBA00022692"/>
    </source>
</evidence>
<reference evidence="7 8" key="1">
    <citation type="submission" date="2019-04" db="EMBL/GenBank/DDBJ databases">
        <title>Microbes associate with the intestines of laboratory mice.</title>
        <authorList>
            <person name="Navarre W."/>
            <person name="Wong E."/>
            <person name="Huang K.C."/>
            <person name="Tropini C."/>
            <person name="Ng K."/>
            <person name="Yu B."/>
        </authorList>
    </citation>
    <scope>NUCLEOTIDE SEQUENCE [LARGE SCALE GENOMIC DNA]</scope>
    <source>
        <strain evidence="7 8">NM80_B27</strain>
    </source>
</reference>
<evidence type="ECO:0000313" key="8">
    <source>
        <dbReference type="Proteomes" id="UP000308978"/>
    </source>
</evidence>
<feature type="transmembrane region" description="Helical" evidence="5">
    <location>
        <begin position="227"/>
        <end position="243"/>
    </location>
</feature>
<dbReference type="PANTHER" id="PTHR37422">
    <property type="entry name" value="TEICHURONIC ACID BIOSYNTHESIS PROTEIN TUAE"/>
    <property type="match status" value="1"/>
</dbReference>
<feature type="transmembrane region" description="Helical" evidence="5">
    <location>
        <begin position="37"/>
        <end position="59"/>
    </location>
</feature>
<keyword evidence="3 5" id="KW-1133">Transmembrane helix</keyword>
<dbReference type="RefSeq" id="WP_136436109.1">
    <property type="nucleotide sequence ID" value="NZ_SSTJ01000025.1"/>
</dbReference>
<dbReference type="AlphaFoldDB" id="A0A4S4FYC9"/>
<feature type="transmembrane region" description="Helical" evidence="5">
    <location>
        <begin position="71"/>
        <end position="89"/>
    </location>
</feature>
<dbReference type="GO" id="GO:0016020">
    <property type="term" value="C:membrane"/>
    <property type="evidence" value="ECO:0007669"/>
    <property type="project" value="UniProtKB-SubCell"/>
</dbReference>
<dbReference type="PANTHER" id="PTHR37422:SF13">
    <property type="entry name" value="LIPOPOLYSACCHARIDE BIOSYNTHESIS PROTEIN PA4999-RELATED"/>
    <property type="match status" value="1"/>
</dbReference>
<sequence length="459" mass="50668">MQIQNWFRNAFTVESGTVFIAGYFSLSFVFSDFAVSAVFGAIVFGLYTAAYCFANRGVLGKASAILRDRTAVLFILFALLVAVQFFRVFEWNRTIIYYMIIVTCSTIILLLARNTPESCNFRKGRIILVAAGSFAAMLNIVFWVFPNQTWSVLSCVMSPTSLQYNYRLTSEGYGISLGESIGYTATLISMTVFAIVSNVTDCKKPKYIILLLIASVGLFLLQRRSETVCVIAILGVIWLLQLLRSREEGEGCGMLFPQALRTIIAEAVVVVLAFSLVVLTPGNGRMLETVKSLEAPQSSINQHDEGLSANEAGGDFSNGRLILWQLAFEEFQKSPLVGNGWGYFAKVAPQSGNIHVTNAHNIVLQLLCETGIVGFVLVAALFVSMTIDVIQAVRRSKNNHAAFPNILLSIAFVLFLLLEGLFDNTIYYPFDYLLLALSSILISNYKQKNGTPTLRGQIN</sequence>
<keyword evidence="2 5" id="KW-0812">Transmembrane</keyword>
<dbReference type="Pfam" id="PF04932">
    <property type="entry name" value="Wzy_C"/>
    <property type="match status" value="1"/>
</dbReference>
<comment type="subcellular location">
    <subcellularLocation>
        <location evidence="1">Membrane</location>
        <topology evidence="1">Multi-pass membrane protein</topology>
    </subcellularLocation>
</comment>
<evidence type="ECO:0000256" key="5">
    <source>
        <dbReference type="SAM" id="Phobius"/>
    </source>
</evidence>
<keyword evidence="4 5" id="KW-0472">Membrane</keyword>
<evidence type="ECO:0000313" key="7">
    <source>
        <dbReference type="EMBL" id="THG34756.1"/>
    </source>
</evidence>
<protein>
    <submittedName>
        <fullName evidence="7">O-antigen ligase family protein</fullName>
    </submittedName>
</protein>
<feature type="transmembrane region" description="Helical" evidence="5">
    <location>
        <begin position="180"/>
        <end position="199"/>
    </location>
</feature>
<feature type="transmembrane region" description="Helical" evidence="5">
    <location>
        <begin position="206"/>
        <end position="221"/>
    </location>
</feature>